<dbReference type="EMBL" id="AP025628">
    <property type="protein sequence ID" value="BDG60658.1"/>
    <property type="molecule type" value="Genomic_DNA"/>
</dbReference>
<keyword evidence="3" id="KW-0479">Metal-binding</keyword>
<feature type="binding site" evidence="3">
    <location>
        <position position="90"/>
    </location>
    <ligand>
        <name>Fe cation</name>
        <dbReference type="ChEBI" id="CHEBI:24875"/>
    </ligand>
</feature>
<feature type="active site" evidence="3">
    <location>
        <position position="133"/>
    </location>
</feature>
<comment type="function">
    <text evidence="3">Removes the formyl group from the N-terminal Met of newly synthesized proteins. Requires at least a dipeptide for an efficient rate of reaction. N-terminal L-methionine is a prerequisite for activity but the enzyme has broad specificity at other positions.</text>
</comment>
<dbReference type="NCBIfam" id="NF001159">
    <property type="entry name" value="PRK00150.1-3"/>
    <property type="match status" value="1"/>
</dbReference>
<dbReference type="HAMAP" id="MF_00163">
    <property type="entry name" value="Pep_deformylase"/>
    <property type="match status" value="1"/>
</dbReference>
<dbReference type="PIRSF" id="PIRSF004749">
    <property type="entry name" value="Pep_def"/>
    <property type="match status" value="1"/>
</dbReference>
<dbReference type="GO" id="GO:0006412">
    <property type="term" value="P:translation"/>
    <property type="evidence" value="ECO:0007669"/>
    <property type="project" value="UniProtKB-UniRule"/>
</dbReference>
<evidence type="ECO:0000313" key="5">
    <source>
        <dbReference type="EMBL" id="BDG60658.1"/>
    </source>
</evidence>
<protein>
    <recommendedName>
        <fullName evidence="3">Peptide deformylase</fullName>
        <shortName evidence="3">PDF</shortName>
        <ecNumber evidence="3">3.5.1.88</ecNumber>
    </recommendedName>
    <alternativeName>
        <fullName evidence="3">Polypeptide deformylase</fullName>
    </alternativeName>
</protein>
<reference evidence="5" key="1">
    <citation type="submission" date="2022-03" db="EMBL/GenBank/DDBJ databases">
        <title>Complete genome sequence of Caldinitratiruptor microaerophilus.</title>
        <authorList>
            <person name="Mukaiyama R."/>
            <person name="Nishiyama T."/>
            <person name="Ueda K."/>
        </authorList>
    </citation>
    <scope>NUCLEOTIDE SEQUENCE</scope>
    <source>
        <strain evidence="5">JCM 16183</strain>
    </source>
</reference>
<dbReference type="NCBIfam" id="TIGR00079">
    <property type="entry name" value="pept_deformyl"/>
    <property type="match status" value="1"/>
</dbReference>
<name>A0AA35CLL3_9FIRM</name>
<dbReference type="Gene3D" id="3.90.45.10">
    <property type="entry name" value="Peptide deformylase"/>
    <property type="match status" value="1"/>
</dbReference>
<sequence length="180" mass="19218">MAVLPIVLHPDPILRRKARPVQKIGPALRRLLDDMAETMYAAPGVGLAGPQVGVLKRVIVADCGEPHGLLKLINPEILEAEGAEVGTEGCLSIPGYVGEVERAARVKVTALTPEGRRVWIEAEGLWARCLQHEIDHLDGVLYIDKATNVREVPPAEAQEKAEGGSDAESDPAAVRSGEDG</sequence>
<accession>A0AA35CLL3</accession>
<keyword evidence="3" id="KW-0378">Hydrolase</keyword>
<keyword evidence="6" id="KW-1185">Reference proteome</keyword>
<dbReference type="GO" id="GO:0042586">
    <property type="term" value="F:peptide deformylase activity"/>
    <property type="evidence" value="ECO:0007669"/>
    <property type="project" value="UniProtKB-UniRule"/>
</dbReference>
<evidence type="ECO:0000256" key="3">
    <source>
        <dbReference type="HAMAP-Rule" id="MF_00163"/>
    </source>
</evidence>
<gene>
    <name evidence="3 5" type="primary">def</name>
    <name evidence="5" type="ORF">caldi_17480</name>
</gene>
<dbReference type="AlphaFoldDB" id="A0AA35CLL3"/>
<dbReference type="InterPro" id="IPR023635">
    <property type="entry name" value="Peptide_deformylase"/>
</dbReference>
<dbReference type="PRINTS" id="PR01576">
    <property type="entry name" value="PDEFORMYLASE"/>
</dbReference>
<comment type="cofactor">
    <cofactor evidence="3">
        <name>Fe(2+)</name>
        <dbReference type="ChEBI" id="CHEBI:29033"/>
    </cofactor>
    <text evidence="3">Binds 1 Fe(2+) ion.</text>
</comment>
<feature type="binding site" evidence="3">
    <location>
        <position position="136"/>
    </location>
    <ligand>
        <name>Fe cation</name>
        <dbReference type="ChEBI" id="CHEBI:24875"/>
    </ligand>
</feature>
<evidence type="ECO:0000256" key="4">
    <source>
        <dbReference type="SAM" id="MobiDB-lite"/>
    </source>
</evidence>
<feature type="region of interest" description="Disordered" evidence="4">
    <location>
        <begin position="152"/>
        <end position="180"/>
    </location>
</feature>
<dbReference type="InterPro" id="IPR036821">
    <property type="entry name" value="Peptide_deformylase_sf"/>
</dbReference>
<keyword evidence="2 3" id="KW-0408">Iron</keyword>
<dbReference type="CDD" id="cd00487">
    <property type="entry name" value="Pep_deformylase"/>
    <property type="match status" value="1"/>
</dbReference>
<comment type="catalytic activity">
    <reaction evidence="3">
        <text>N-terminal N-formyl-L-methionyl-[peptide] + H2O = N-terminal L-methionyl-[peptide] + formate</text>
        <dbReference type="Rhea" id="RHEA:24420"/>
        <dbReference type="Rhea" id="RHEA-COMP:10639"/>
        <dbReference type="Rhea" id="RHEA-COMP:10640"/>
        <dbReference type="ChEBI" id="CHEBI:15377"/>
        <dbReference type="ChEBI" id="CHEBI:15740"/>
        <dbReference type="ChEBI" id="CHEBI:49298"/>
        <dbReference type="ChEBI" id="CHEBI:64731"/>
        <dbReference type="EC" id="3.5.1.88"/>
    </reaction>
</comment>
<dbReference type="PANTHER" id="PTHR10458">
    <property type="entry name" value="PEPTIDE DEFORMYLASE"/>
    <property type="match status" value="1"/>
</dbReference>
<dbReference type="Proteomes" id="UP001163687">
    <property type="component" value="Chromosome"/>
</dbReference>
<dbReference type="GO" id="GO:0046872">
    <property type="term" value="F:metal ion binding"/>
    <property type="evidence" value="ECO:0007669"/>
    <property type="project" value="UniProtKB-KW"/>
</dbReference>
<dbReference type="PANTHER" id="PTHR10458:SF22">
    <property type="entry name" value="PEPTIDE DEFORMYLASE"/>
    <property type="match status" value="1"/>
</dbReference>
<keyword evidence="3" id="KW-0648">Protein biosynthesis</keyword>
<proteinExistence type="inferred from homology"/>
<evidence type="ECO:0000256" key="1">
    <source>
        <dbReference type="ARBA" id="ARBA00010759"/>
    </source>
</evidence>
<dbReference type="Pfam" id="PF01327">
    <property type="entry name" value="Pep_deformylase"/>
    <property type="match status" value="1"/>
</dbReference>
<dbReference type="EC" id="3.5.1.88" evidence="3"/>
<feature type="binding site" evidence="3">
    <location>
        <position position="132"/>
    </location>
    <ligand>
        <name>Fe cation</name>
        <dbReference type="ChEBI" id="CHEBI:24875"/>
    </ligand>
</feature>
<dbReference type="KEGG" id="cmic:caldi_17480"/>
<organism evidence="5 6">
    <name type="scientific">Caldinitratiruptor microaerophilus</name>
    <dbReference type="NCBI Taxonomy" id="671077"/>
    <lineage>
        <taxon>Bacteria</taxon>
        <taxon>Bacillati</taxon>
        <taxon>Bacillota</taxon>
        <taxon>Clostridia</taxon>
        <taxon>Eubacteriales</taxon>
        <taxon>Symbiobacteriaceae</taxon>
        <taxon>Caldinitratiruptor</taxon>
    </lineage>
</organism>
<evidence type="ECO:0000313" key="6">
    <source>
        <dbReference type="Proteomes" id="UP001163687"/>
    </source>
</evidence>
<dbReference type="RefSeq" id="WP_264844665.1">
    <property type="nucleotide sequence ID" value="NZ_AP025628.1"/>
</dbReference>
<comment type="similarity">
    <text evidence="1 3">Belongs to the polypeptide deformylase family.</text>
</comment>
<dbReference type="SUPFAM" id="SSF56420">
    <property type="entry name" value="Peptide deformylase"/>
    <property type="match status" value="1"/>
</dbReference>
<evidence type="ECO:0000256" key="2">
    <source>
        <dbReference type="ARBA" id="ARBA00023004"/>
    </source>
</evidence>